<dbReference type="AlphaFoldDB" id="A0A0E9TG79"/>
<reference evidence="1" key="2">
    <citation type="journal article" date="2015" name="Fish Shellfish Immunol.">
        <title>Early steps in the European eel (Anguilla anguilla)-Vibrio vulnificus interaction in the gills: Role of the RtxA13 toxin.</title>
        <authorList>
            <person name="Callol A."/>
            <person name="Pajuelo D."/>
            <person name="Ebbesson L."/>
            <person name="Teles M."/>
            <person name="MacKenzie S."/>
            <person name="Amaro C."/>
        </authorList>
    </citation>
    <scope>NUCLEOTIDE SEQUENCE</scope>
</reference>
<name>A0A0E9TG79_ANGAN</name>
<protein>
    <submittedName>
        <fullName evidence="1">Uncharacterized protein</fullName>
    </submittedName>
</protein>
<proteinExistence type="predicted"/>
<sequence length="21" mass="2371">MSVSCAHVVLWLLNMNQQAIL</sequence>
<dbReference type="EMBL" id="GBXM01056677">
    <property type="protein sequence ID" value="JAH51900.1"/>
    <property type="molecule type" value="Transcribed_RNA"/>
</dbReference>
<organism evidence="1">
    <name type="scientific">Anguilla anguilla</name>
    <name type="common">European freshwater eel</name>
    <name type="synonym">Muraena anguilla</name>
    <dbReference type="NCBI Taxonomy" id="7936"/>
    <lineage>
        <taxon>Eukaryota</taxon>
        <taxon>Metazoa</taxon>
        <taxon>Chordata</taxon>
        <taxon>Craniata</taxon>
        <taxon>Vertebrata</taxon>
        <taxon>Euteleostomi</taxon>
        <taxon>Actinopterygii</taxon>
        <taxon>Neopterygii</taxon>
        <taxon>Teleostei</taxon>
        <taxon>Anguilliformes</taxon>
        <taxon>Anguillidae</taxon>
        <taxon>Anguilla</taxon>
    </lineage>
</organism>
<accession>A0A0E9TG79</accession>
<evidence type="ECO:0000313" key="1">
    <source>
        <dbReference type="EMBL" id="JAH51900.1"/>
    </source>
</evidence>
<reference evidence="1" key="1">
    <citation type="submission" date="2014-11" db="EMBL/GenBank/DDBJ databases">
        <authorList>
            <person name="Amaro Gonzalez C."/>
        </authorList>
    </citation>
    <scope>NUCLEOTIDE SEQUENCE</scope>
</reference>